<evidence type="ECO:0000256" key="1">
    <source>
        <dbReference type="SAM" id="MobiDB-lite"/>
    </source>
</evidence>
<reference evidence="3" key="1">
    <citation type="submission" date="2025-08" db="UniProtKB">
        <authorList>
            <consortium name="RefSeq"/>
        </authorList>
    </citation>
    <scope>IDENTIFICATION</scope>
</reference>
<feature type="compositionally biased region" description="Basic and acidic residues" evidence="1">
    <location>
        <begin position="46"/>
        <end position="60"/>
    </location>
</feature>
<feature type="compositionally biased region" description="Basic and acidic residues" evidence="1">
    <location>
        <begin position="1"/>
        <end position="21"/>
    </location>
</feature>
<protein>
    <submittedName>
        <fullName evidence="3">Legumin B-like</fullName>
    </submittedName>
</protein>
<evidence type="ECO:0000313" key="3">
    <source>
        <dbReference type="RefSeq" id="XP_034061183.1"/>
    </source>
</evidence>
<dbReference type="AlphaFoldDB" id="A0A6P8TBH8"/>
<dbReference type="InParanoid" id="A0A6P8TBH8"/>
<dbReference type="RefSeq" id="XP_034061183.1">
    <property type="nucleotide sequence ID" value="XM_034205292.1"/>
</dbReference>
<feature type="compositionally biased region" description="Acidic residues" evidence="1">
    <location>
        <begin position="62"/>
        <end position="75"/>
    </location>
</feature>
<organism evidence="2 3">
    <name type="scientific">Gymnodraco acuticeps</name>
    <name type="common">Antarctic dragonfish</name>
    <dbReference type="NCBI Taxonomy" id="8218"/>
    <lineage>
        <taxon>Eukaryota</taxon>
        <taxon>Metazoa</taxon>
        <taxon>Chordata</taxon>
        <taxon>Craniata</taxon>
        <taxon>Vertebrata</taxon>
        <taxon>Euteleostomi</taxon>
        <taxon>Actinopterygii</taxon>
        <taxon>Neopterygii</taxon>
        <taxon>Teleostei</taxon>
        <taxon>Neoteleostei</taxon>
        <taxon>Acanthomorphata</taxon>
        <taxon>Eupercaria</taxon>
        <taxon>Perciformes</taxon>
        <taxon>Notothenioidei</taxon>
        <taxon>Bathydraconidae</taxon>
        <taxon>Gymnodraco</taxon>
    </lineage>
</organism>
<gene>
    <name evidence="3" type="primary">LOC117539235</name>
</gene>
<keyword evidence="2" id="KW-1185">Reference proteome</keyword>
<accession>A0A6P8TBH8</accession>
<evidence type="ECO:0000313" key="2">
    <source>
        <dbReference type="Proteomes" id="UP000515161"/>
    </source>
</evidence>
<sequence>MIRTQRGEEQAKDATNEHWNPKENFTAIKPKLKDDGTIEGEEQVEEERKESNGMKRKQPDMMESDSDEEEEEEEEKIPRKSSEKPCVWPPPSYTPLDACLSLPPP</sequence>
<name>A0A6P8TBH8_GYMAC</name>
<dbReference type="KEGG" id="gacu:117539235"/>
<dbReference type="Proteomes" id="UP000515161">
    <property type="component" value="Unplaced"/>
</dbReference>
<proteinExistence type="predicted"/>
<dbReference type="GeneID" id="117539235"/>
<feature type="region of interest" description="Disordered" evidence="1">
    <location>
        <begin position="1"/>
        <end position="105"/>
    </location>
</feature>